<sequence length="84" mass="8773">MSDARLVPVPQYMRTTEPHITVGAYALGVPGGADTFRFEEHLGSAGGVGGGPVEVAGGAALRPEAIDHFEVRTADGRRLVTVTR</sequence>
<proteinExistence type="predicted"/>
<dbReference type="Proteomes" id="UP001431926">
    <property type="component" value="Chromosome"/>
</dbReference>
<gene>
    <name evidence="1" type="ORF">OG367_02940</name>
</gene>
<accession>A0ABZ1ZUU8</accession>
<protein>
    <submittedName>
        <fullName evidence="1">Uncharacterized protein</fullName>
    </submittedName>
</protein>
<reference evidence="1" key="1">
    <citation type="submission" date="2022-10" db="EMBL/GenBank/DDBJ databases">
        <title>The complete genomes of actinobacterial strains from the NBC collection.</title>
        <authorList>
            <person name="Joergensen T.S."/>
            <person name="Alvarez Arevalo M."/>
            <person name="Sterndorff E.B."/>
            <person name="Faurdal D."/>
            <person name="Vuksanovic O."/>
            <person name="Mourched A.-S."/>
            <person name="Charusanti P."/>
            <person name="Shaw S."/>
            <person name="Blin K."/>
            <person name="Weber T."/>
        </authorList>
    </citation>
    <scope>NUCLEOTIDE SEQUENCE</scope>
    <source>
        <strain evidence="1">NBC_01436</strain>
    </source>
</reference>
<organism evidence="1 2">
    <name type="scientific">Streptomyces anulatus</name>
    <name type="common">Streptomyces chrysomallus</name>
    <dbReference type="NCBI Taxonomy" id="1892"/>
    <lineage>
        <taxon>Bacteria</taxon>
        <taxon>Bacillati</taxon>
        <taxon>Actinomycetota</taxon>
        <taxon>Actinomycetes</taxon>
        <taxon>Kitasatosporales</taxon>
        <taxon>Streptomycetaceae</taxon>
        <taxon>Streptomyces</taxon>
    </lineage>
</organism>
<evidence type="ECO:0000313" key="1">
    <source>
        <dbReference type="EMBL" id="WUX42373.1"/>
    </source>
</evidence>
<dbReference type="RefSeq" id="WP_329354348.1">
    <property type="nucleotide sequence ID" value="NZ_CP109490.1"/>
</dbReference>
<name>A0ABZ1ZUU8_STRAQ</name>
<dbReference type="EMBL" id="CP109491">
    <property type="protein sequence ID" value="WUX42373.1"/>
    <property type="molecule type" value="Genomic_DNA"/>
</dbReference>
<keyword evidence="2" id="KW-1185">Reference proteome</keyword>
<evidence type="ECO:0000313" key="2">
    <source>
        <dbReference type="Proteomes" id="UP001431926"/>
    </source>
</evidence>